<reference evidence="8 9" key="1">
    <citation type="journal article" date="2024" name="Commun. Biol.">
        <title>Comparative genomic analysis of thermophilic fungi reveals convergent evolutionary adaptations and gene losses.</title>
        <authorList>
            <person name="Steindorff A.S."/>
            <person name="Aguilar-Pontes M.V."/>
            <person name="Robinson A.J."/>
            <person name="Andreopoulos B."/>
            <person name="LaButti K."/>
            <person name="Kuo A."/>
            <person name="Mondo S."/>
            <person name="Riley R."/>
            <person name="Otillar R."/>
            <person name="Haridas S."/>
            <person name="Lipzen A."/>
            <person name="Grimwood J."/>
            <person name="Schmutz J."/>
            <person name="Clum A."/>
            <person name="Reid I.D."/>
            <person name="Moisan M.C."/>
            <person name="Butler G."/>
            <person name="Nguyen T.T.M."/>
            <person name="Dewar K."/>
            <person name="Conant G."/>
            <person name="Drula E."/>
            <person name="Henrissat B."/>
            <person name="Hansel C."/>
            <person name="Singer S."/>
            <person name="Hutchinson M.I."/>
            <person name="de Vries R.P."/>
            <person name="Natvig D.O."/>
            <person name="Powell A.J."/>
            <person name="Tsang A."/>
            <person name="Grigoriev I.V."/>
        </authorList>
    </citation>
    <scope>NUCLEOTIDE SEQUENCE [LARGE SCALE GENOMIC DNA]</scope>
    <source>
        <strain evidence="8 9">CBS 494.80</strain>
    </source>
</reference>
<organism evidence="8 9">
    <name type="scientific">Oculimacula yallundae</name>
    <dbReference type="NCBI Taxonomy" id="86028"/>
    <lineage>
        <taxon>Eukaryota</taxon>
        <taxon>Fungi</taxon>
        <taxon>Dikarya</taxon>
        <taxon>Ascomycota</taxon>
        <taxon>Pezizomycotina</taxon>
        <taxon>Leotiomycetes</taxon>
        <taxon>Helotiales</taxon>
        <taxon>Ploettnerulaceae</taxon>
        <taxon>Oculimacula</taxon>
    </lineage>
</organism>
<keyword evidence="6" id="KW-0732">Signal</keyword>
<evidence type="ECO:0000256" key="2">
    <source>
        <dbReference type="ARBA" id="ARBA00005466"/>
    </source>
</evidence>
<proteinExistence type="inferred from homology"/>
<evidence type="ECO:0000256" key="5">
    <source>
        <dbReference type="ARBA" id="ARBA00023002"/>
    </source>
</evidence>
<dbReference type="EMBL" id="JAZHXI010000010">
    <property type="protein sequence ID" value="KAL2067496.1"/>
    <property type="molecule type" value="Genomic_DNA"/>
</dbReference>
<dbReference type="Gene3D" id="3.30.465.10">
    <property type="match status" value="1"/>
</dbReference>
<dbReference type="InterPro" id="IPR050416">
    <property type="entry name" value="FAD-linked_Oxidoreductase"/>
</dbReference>
<comment type="cofactor">
    <cofactor evidence="1">
        <name>FAD</name>
        <dbReference type="ChEBI" id="CHEBI:57692"/>
    </cofactor>
</comment>
<evidence type="ECO:0000256" key="1">
    <source>
        <dbReference type="ARBA" id="ARBA00001974"/>
    </source>
</evidence>
<accession>A0ABR4CC26</accession>
<feature type="domain" description="FAD-binding PCMH-type" evidence="7">
    <location>
        <begin position="64"/>
        <end position="235"/>
    </location>
</feature>
<comment type="caution">
    <text evidence="8">The sequence shown here is derived from an EMBL/GenBank/DDBJ whole genome shotgun (WGS) entry which is preliminary data.</text>
</comment>
<keyword evidence="3" id="KW-0285">Flavoprotein</keyword>
<keyword evidence="9" id="KW-1185">Reference proteome</keyword>
<dbReference type="Proteomes" id="UP001595075">
    <property type="component" value="Unassembled WGS sequence"/>
</dbReference>
<evidence type="ECO:0000313" key="9">
    <source>
        <dbReference type="Proteomes" id="UP001595075"/>
    </source>
</evidence>
<dbReference type="InterPro" id="IPR036318">
    <property type="entry name" value="FAD-bd_PCMH-like_sf"/>
</dbReference>
<dbReference type="Pfam" id="PF01565">
    <property type="entry name" value="FAD_binding_4"/>
    <property type="match status" value="1"/>
</dbReference>
<comment type="similarity">
    <text evidence="2">Belongs to the oxygen-dependent FAD-linked oxidoreductase family.</text>
</comment>
<evidence type="ECO:0000256" key="6">
    <source>
        <dbReference type="SAM" id="SignalP"/>
    </source>
</evidence>
<evidence type="ECO:0000313" key="8">
    <source>
        <dbReference type="EMBL" id="KAL2067496.1"/>
    </source>
</evidence>
<dbReference type="PANTHER" id="PTHR42973:SF39">
    <property type="entry name" value="FAD-BINDING PCMH-TYPE DOMAIN-CONTAINING PROTEIN"/>
    <property type="match status" value="1"/>
</dbReference>
<dbReference type="InterPro" id="IPR016169">
    <property type="entry name" value="FAD-bd_PCMH_sub2"/>
</dbReference>
<protein>
    <recommendedName>
        <fullName evidence="7">FAD-binding PCMH-type domain-containing protein</fullName>
    </recommendedName>
</protein>
<dbReference type="PROSITE" id="PS51387">
    <property type="entry name" value="FAD_PCMH"/>
    <property type="match status" value="1"/>
</dbReference>
<keyword evidence="5" id="KW-0560">Oxidoreductase</keyword>
<dbReference type="SUPFAM" id="SSF56176">
    <property type="entry name" value="FAD-binding/transporter-associated domain-like"/>
    <property type="match status" value="1"/>
</dbReference>
<dbReference type="PANTHER" id="PTHR42973">
    <property type="entry name" value="BINDING OXIDOREDUCTASE, PUTATIVE (AFU_ORTHOLOGUE AFUA_1G17690)-RELATED"/>
    <property type="match status" value="1"/>
</dbReference>
<evidence type="ECO:0000259" key="7">
    <source>
        <dbReference type="PROSITE" id="PS51387"/>
    </source>
</evidence>
<feature type="chain" id="PRO_5045795702" description="FAD-binding PCMH-type domain-containing protein" evidence="6">
    <location>
        <begin position="23"/>
        <end position="503"/>
    </location>
</feature>
<evidence type="ECO:0000256" key="3">
    <source>
        <dbReference type="ARBA" id="ARBA00022630"/>
    </source>
</evidence>
<dbReference type="InterPro" id="IPR006094">
    <property type="entry name" value="Oxid_FAD_bind_N"/>
</dbReference>
<evidence type="ECO:0000256" key="4">
    <source>
        <dbReference type="ARBA" id="ARBA00022827"/>
    </source>
</evidence>
<dbReference type="Gene3D" id="3.40.462.20">
    <property type="match status" value="1"/>
</dbReference>
<feature type="signal peptide" evidence="6">
    <location>
        <begin position="1"/>
        <end position="22"/>
    </location>
</feature>
<name>A0ABR4CC26_9HELO</name>
<gene>
    <name evidence="8" type="ORF">VTL71DRAFT_1921</name>
</gene>
<keyword evidence="4" id="KW-0274">FAD</keyword>
<dbReference type="InterPro" id="IPR016166">
    <property type="entry name" value="FAD-bd_PCMH"/>
</dbReference>
<sequence>MTRLALSQAFPALFAVIHLVLGKPLVTSDQAHQNPTIWPAAVSGEVYGSSWANFSQATLRWSSYKAPTFNSVFLPKTEQDLSLGLQYLSRNGLPFLAKNGGHGYSITLESIQNATQINLKNFNSVKMQKDQTVVVGSGALFQELIDGVGAVGRELTVGACGCVGSTGAMLGGGLGRLQGLHGLTSDAVRKVRLALWNGTIIEASRQRNQDLFYGLRGSGQNYGIVIETTYETYPATNGGKYYNADMIFKKSATAGIMKAINNFASPAMDSKASFITFFALNATTSQLELIVNFVYAGSTKEGRRFTAAFSNLYESISESVLKWEELPTKTVFGLIVGACTEGPRFNLYSSITKTLDPGTLVRFADAFEKFLLSDPLVAGSALMIESFPVQALEALPEDYSAFPHRKNFRHHIESIGSYQNDSVANAVNSFLLEWRNRFSSPEVSGYRQKYFYQNYAHGDEPLSALYGYQHWRHERLTALKNKYDPKGLFNGYHAVPSRLRDWS</sequence>